<accession>A0A8J3D612</accession>
<keyword evidence="4" id="KW-1185">Reference proteome</keyword>
<dbReference type="RefSeq" id="WP_189566028.1">
    <property type="nucleotide sequence ID" value="NZ_BMXF01000004.1"/>
</dbReference>
<proteinExistence type="predicted"/>
<evidence type="ECO:0000313" key="4">
    <source>
        <dbReference type="Proteomes" id="UP000598271"/>
    </source>
</evidence>
<dbReference type="GO" id="GO:0016020">
    <property type="term" value="C:membrane"/>
    <property type="evidence" value="ECO:0007669"/>
    <property type="project" value="TreeGrafter"/>
</dbReference>
<evidence type="ECO:0000259" key="2">
    <source>
        <dbReference type="Pfam" id="PF00487"/>
    </source>
</evidence>
<feature type="transmembrane region" description="Helical" evidence="1">
    <location>
        <begin position="68"/>
        <end position="86"/>
    </location>
</feature>
<feature type="transmembrane region" description="Helical" evidence="1">
    <location>
        <begin position="206"/>
        <end position="231"/>
    </location>
</feature>
<keyword evidence="1" id="KW-1133">Transmembrane helix</keyword>
<gene>
    <name evidence="3" type="ORF">GCM10007390_36810</name>
</gene>
<reference evidence="3 4" key="1">
    <citation type="journal article" date="2014" name="Int. J. Syst. Evol. Microbiol.">
        <title>Complete genome sequence of Corynebacterium casei LMG S-19264T (=DSM 44701T), isolated from a smear-ripened cheese.</title>
        <authorList>
            <consortium name="US DOE Joint Genome Institute (JGI-PGF)"/>
            <person name="Walter F."/>
            <person name="Albersmeier A."/>
            <person name="Kalinowski J."/>
            <person name="Ruckert C."/>
        </authorList>
    </citation>
    <scope>NUCLEOTIDE SEQUENCE [LARGE SCALE GENOMIC DNA]</scope>
    <source>
        <strain evidence="3 4">KCTC 12866</strain>
    </source>
</reference>
<protein>
    <submittedName>
        <fullName evidence="3">Fatty acid desaturase</fullName>
    </submittedName>
</protein>
<dbReference type="GO" id="GO:0008610">
    <property type="term" value="P:lipid biosynthetic process"/>
    <property type="evidence" value="ECO:0007669"/>
    <property type="project" value="UniProtKB-ARBA"/>
</dbReference>
<organism evidence="3 4">
    <name type="scientific">Persicitalea jodogahamensis</name>
    <dbReference type="NCBI Taxonomy" id="402147"/>
    <lineage>
        <taxon>Bacteria</taxon>
        <taxon>Pseudomonadati</taxon>
        <taxon>Bacteroidota</taxon>
        <taxon>Cytophagia</taxon>
        <taxon>Cytophagales</taxon>
        <taxon>Spirosomataceae</taxon>
        <taxon>Persicitalea</taxon>
    </lineage>
</organism>
<dbReference type="GO" id="GO:0016717">
    <property type="term" value="F:oxidoreductase activity, acting on paired donors, with oxidation of a pair of donors resulting in the reduction of molecular oxygen to two molecules of water"/>
    <property type="evidence" value="ECO:0007669"/>
    <property type="project" value="TreeGrafter"/>
</dbReference>
<feature type="domain" description="Fatty acid desaturase" evidence="2">
    <location>
        <begin position="67"/>
        <end position="339"/>
    </location>
</feature>
<dbReference type="PIRSF" id="PIRSF015921">
    <property type="entry name" value="FA_sphinglp_des"/>
    <property type="match status" value="1"/>
</dbReference>
<sequence>MDTYSKIKFHPAQKSLFFSTLKKRVDDYFEQTNKSRYGNKAMTIKSIVLLSAYIVPFIILLFTNPPLWISLILWVVMGLGISGIGMSVMHDANHGAFSKNPTVNKWMGYTINLAGVGVLNWKLQHNILHHTYTNVPEVDEDIKDRKVIKLFPDSGATWFHRFQWIYAFFFYGILTFYWVLIKDFLQFYTFIKSGLLRQSIAENRKLLLGLIGIKVIYFGLLFVLPVVVFNIPFLEILLGFSLMHFTSGLMLTVIFQLAHSVEGTHYPVANSKGVIENDWAIHQLETTVDFSPRNKWLGWYVGGLNFQIEHHLFPKVCHVHYAALAPIVKETAEEFGLNYCVNDTFMIALKSHIASLRKFGTPHFNEAIG</sequence>
<name>A0A8J3D612_9BACT</name>
<feature type="transmembrane region" description="Helical" evidence="1">
    <location>
        <begin position="106"/>
        <end position="123"/>
    </location>
</feature>
<dbReference type="InterPro" id="IPR005804">
    <property type="entry name" value="FA_desaturase_dom"/>
</dbReference>
<evidence type="ECO:0000313" key="3">
    <source>
        <dbReference type="EMBL" id="GHB79444.1"/>
    </source>
</evidence>
<dbReference type="PANTHER" id="PTHR19353:SF19">
    <property type="entry name" value="DELTA(5) FATTY ACID DESATURASE C-RELATED"/>
    <property type="match status" value="1"/>
</dbReference>
<evidence type="ECO:0000256" key="1">
    <source>
        <dbReference type="SAM" id="Phobius"/>
    </source>
</evidence>
<dbReference type="AlphaFoldDB" id="A0A8J3D612"/>
<feature type="transmembrane region" description="Helical" evidence="1">
    <location>
        <begin position="164"/>
        <end position="185"/>
    </location>
</feature>
<dbReference type="EMBL" id="BMXF01000004">
    <property type="protein sequence ID" value="GHB79444.1"/>
    <property type="molecule type" value="Genomic_DNA"/>
</dbReference>
<feature type="transmembrane region" description="Helical" evidence="1">
    <location>
        <begin position="237"/>
        <end position="258"/>
    </location>
</feature>
<dbReference type="InterPro" id="IPR012171">
    <property type="entry name" value="Fatty_acid_desaturase"/>
</dbReference>
<comment type="caution">
    <text evidence="3">The sequence shown here is derived from an EMBL/GenBank/DDBJ whole genome shotgun (WGS) entry which is preliminary data.</text>
</comment>
<dbReference type="Pfam" id="PF00487">
    <property type="entry name" value="FA_desaturase"/>
    <property type="match status" value="1"/>
</dbReference>
<keyword evidence="1" id="KW-0472">Membrane</keyword>
<dbReference type="Proteomes" id="UP000598271">
    <property type="component" value="Unassembled WGS sequence"/>
</dbReference>
<feature type="transmembrane region" description="Helical" evidence="1">
    <location>
        <begin position="42"/>
        <end position="62"/>
    </location>
</feature>
<dbReference type="PANTHER" id="PTHR19353">
    <property type="entry name" value="FATTY ACID DESATURASE 2"/>
    <property type="match status" value="1"/>
</dbReference>
<dbReference type="CDD" id="cd03506">
    <property type="entry name" value="Delta6-FADS-like"/>
    <property type="match status" value="1"/>
</dbReference>
<keyword evidence="1" id="KW-0812">Transmembrane</keyword>